<keyword evidence="11" id="KW-1185">Reference proteome</keyword>
<keyword evidence="6" id="KW-0443">Lipid metabolism</keyword>
<sequence>MLAKVHLLAILTVFIANSVANDCNTRKVEFGTVCVCNSSHCDTVPKIEDLEPRKYQVYTTSKHGLGFNSQVKYFSKKSSSSSIVIKIGEKKYQKIVGFGGAFTDSTGANVRSLPRAAQKRLLEKYSLCRVPIGGTDFSPRPYSYANRPNDVNLENFKLQKEDLIYKIPLIRDAIGLKGDSGLKLFASAWTAPPWMKTERLWTGYSVLKDEFFQLWAEYAVKFFDEYKQRGIDFWGMTTGNEPLNGFYSHDYLKINSMGWIPHLQAKWIHQNLGPTLSNSSHAGMKIIIHDDNRLTVPHVVALMLNDTETLKYIDGVGIHWYKDDQVPPEMLDLTTSDEKQVFLLMTEACYFVGTVQAGSWERAAGYIRSIIEYLEHGSVGWIDWNMALNLEGGPTYIHYEADSPILVNATSQEFYKQPMFYAMGHFSKFAVPGSVRLEVDYSLPEQDAIKSVAFLRPDNLLALIVFN</sequence>
<dbReference type="SUPFAM" id="SSF51445">
    <property type="entry name" value="(Trans)glycosidases"/>
    <property type="match status" value="1"/>
</dbReference>
<evidence type="ECO:0000256" key="5">
    <source>
        <dbReference type="ARBA" id="ARBA00022801"/>
    </source>
</evidence>
<dbReference type="GO" id="GO:0016020">
    <property type="term" value="C:membrane"/>
    <property type="evidence" value="ECO:0007669"/>
    <property type="project" value="GOC"/>
</dbReference>
<accession>A0AAV8Y9D4</accession>
<feature type="domain" description="Glycosyl hydrolase family 30 TIM-barrel" evidence="8">
    <location>
        <begin position="95"/>
        <end position="429"/>
    </location>
</feature>
<comment type="caution">
    <text evidence="10">The sequence shown here is derived from an EMBL/GenBank/DDBJ whole genome shotgun (WGS) entry which is preliminary data.</text>
</comment>
<organism evidence="10 11">
    <name type="scientific">Aromia moschata</name>
    <dbReference type="NCBI Taxonomy" id="1265417"/>
    <lineage>
        <taxon>Eukaryota</taxon>
        <taxon>Metazoa</taxon>
        <taxon>Ecdysozoa</taxon>
        <taxon>Arthropoda</taxon>
        <taxon>Hexapoda</taxon>
        <taxon>Insecta</taxon>
        <taxon>Pterygota</taxon>
        <taxon>Neoptera</taxon>
        <taxon>Endopterygota</taxon>
        <taxon>Coleoptera</taxon>
        <taxon>Polyphaga</taxon>
        <taxon>Cucujiformia</taxon>
        <taxon>Chrysomeloidea</taxon>
        <taxon>Cerambycidae</taxon>
        <taxon>Cerambycinae</taxon>
        <taxon>Callichromatini</taxon>
        <taxon>Aromia</taxon>
    </lineage>
</organism>
<name>A0AAV8Y9D4_9CUCU</name>
<dbReference type="Pfam" id="PF02055">
    <property type="entry name" value="Glyco_hydro_30"/>
    <property type="match status" value="1"/>
</dbReference>
<dbReference type="PANTHER" id="PTHR11069">
    <property type="entry name" value="GLUCOSYLCERAMIDASE"/>
    <property type="match status" value="1"/>
</dbReference>
<dbReference type="Proteomes" id="UP001162162">
    <property type="component" value="Unassembled WGS sequence"/>
</dbReference>
<reference evidence="10" key="1">
    <citation type="journal article" date="2023" name="Insect Mol. Biol.">
        <title>Genome sequencing provides insights into the evolution of gene families encoding plant cell wall-degrading enzymes in longhorned beetles.</title>
        <authorList>
            <person name="Shin N.R."/>
            <person name="Okamura Y."/>
            <person name="Kirsch R."/>
            <person name="Pauchet Y."/>
        </authorList>
    </citation>
    <scope>NUCLEOTIDE SEQUENCE</scope>
    <source>
        <strain evidence="10">AMC_N1</strain>
    </source>
</reference>
<evidence type="ECO:0000256" key="4">
    <source>
        <dbReference type="ARBA" id="ARBA00022729"/>
    </source>
</evidence>
<dbReference type="PANTHER" id="PTHR11069:SF23">
    <property type="entry name" value="LYSOSOMAL ACID GLUCOSYLCERAMIDASE"/>
    <property type="match status" value="1"/>
</dbReference>
<dbReference type="AlphaFoldDB" id="A0AAV8Y9D4"/>
<comment type="similarity">
    <text evidence="2 6">Belongs to the glycosyl hydrolase 30 family.</text>
</comment>
<keyword evidence="5 6" id="KW-0378">Hydrolase</keyword>
<dbReference type="InterPro" id="IPR033452">
    <property type="entry name" value="GH30_C"/>
</dbReference>
<dbReference type="EC" id="3.2.1.45" evidence="3 6"/>
<dbReference type="InterPro" id="IPR017853">
    <property type="entry name" value="GH"/>
</dbReference>
<evidence type="ECO:0000313" key="10">
    <source>
        <dbReference type="EMBL" id="KAJ8947595.1"/>
    </source>
</evidence>
<evidence type="ECO:0000256" key="2">
    <source>
        <dbReference type="ARBA" id="ARBA00005382"/>
    </source>
</evidence>
<evidence type="ECO:0000256" key="1">
    <source>
        <dbReference type="ARBA" id="ARBA00001013"/>
    </source>
</evidence>
<evidence type="ECO:0000256" key="3">
    <source>
        <dbReference type="ARBA" id="ARBA00012658"/>
    </source>
</evidence>
<feature type="chain" id="PRO_5043989897" description="Glucosylceramidase" evidence="7">
    <location>
        <begin position="21"/>
        <end position="467"/>
    </location>
</feature>
<evidence type="ECO:0000256" key="6">
    <source>
        <dbReference type="RuleBase" id="RU361188"/>
    </source>
</evidence>
<proteinExistence type="inferred from homology"/>
<dbReference type="InterPro" id="IPR033453">
    <property type="entry name" value="Glyco_hydro_30_TIM-barrel"/>
</dbReference>
<keyword evidence="6" id="KW-0326">Glycosidase</keyword>
<dbReference type="GO" id="GO:0006680">
    <property type="term" value="P:glucosylceramide catabolic process"/>
    <property type="evidence" value="ECO:0007669"/>
    <property type="project" value="TreeGrafter"/>
</dbReference>
<keyword evidence="6" id="KW-0746">Sphingolipid metabolism</keyword>
<dbReference type="EMBL" id="JAPWTK010000158">
    <property type="protein sequence ID" value="KAJ8947595.1"/>
    <property type="molecule type" value="Genomic_DNA"/>
</dbReference>
<evidence type="ECO:0000256" key="7">
    <source>
        <dbReference type="SAM" id="SignalP"/>
    </source>
</evidence>
<feature type="non-terminal residue" evidence="10">
    <location>
        <position position="467"/>
    </location>
</feature>
<dbReference type="PRINTS" id="PR00843">
    <property type="entry name" value="GLHYDRLASE30"/>
</dbReference>
<keyword evidence="4 7" id="KW-0732">Signal</keyword>
<dbReference type="InterPro" id="IPR001139">
    <property type="entry name" value="Glyco_hydro_30"/>
</dbReference>
<feature type="signal peptide" evidence="7">
    <location>
        <begin position="1"/>
        <end position="20"/>
    </location>
</feature>
<feature type="domain" description="Glycosyl hydrolase family 30 beta sandwich" evidence="9">
    <location>
        <begin position="433"/>
        <end position="467"/>
    </location>
</feature>
<evidence type="ECO:0000313" key="11">
    <source>
        <dbReference type="Proteomes" id="UP001162162"/>
    </source>
</evidence>
<comment type="catalytic activity">
    <reaction evidence="1">
        <text>a beta-D-glucosyl-(1&lt;-&gt;1')-N-acylsphing-4-enine + H2O = an N-acylsphing-4-enine + D-glucose</text>
        <dbReference type="Rhea" id="RHEA:13269"/>
        <dbReference type="ChEBI" id="CHEBI:4167"/>
        <dbReference type="ChEBI" id="CHEBI:15377"/>
        <dbReference type="ChEBI" id="CHEBI:22801"/>
        <dbReference type="ChEBI" id="CHEBI:52639"/>
        <dbReference type="EC" id="3.2.1.45"/>
    </reaction>
    <physiologicalReaction direction="left-to-right" evidence="1">
        <dbReference type="Rhea" id="RHEA:13270"/>
    </physiologicalReaction>
</comment>
<dbReference type="Pfam" id="PF17189">
    <property type="entry name" value="Glyco_hydro_30C"/>
    <property type="match status" value="1"/>
</dbReference>
<evidence type="ECO:0000259" key="8">
    <source>
        <dbReference type="Pfam" id="PF02055"/>
    </source>
</evidence>
<protein>
    <recommendedName>
        <fullName evidence="3 6">Glucosylceramidase</fullName>
        <ecNumber evidence="3 6">3.2.1.45</ecNumber>
    </recommendedName>
</protein>
<dbReference type="GO" id="GO:0004348">
    <property type="term" value="F:glucosylceramidase activity"/>
    <property type="evidence" value="ECO:0007669"/>
    <property type="project" value="UniProtKB-EC"/>
</dbReference>
<dbReference type="Gene3D" id="3.20.20.80">
    <property type="entry name" value="Glycosidases"/>
    <property type="match status" value="1"/>
</dbReference>
<evidence type="ECO:0000259" key="9">
    <source>
        <dbReference type="Pfam" id="PF17189"/>
    </source>
</evidence>
<gene>
    <name evidence="10" type="ORF">NQ318_010107</name>
</gene>